<evidence type="ECO:0000259" key="2">
    <source>
        <dbReference type="Pfam" id="PF12229"/>
    </source>
</evidence>
<feature type="compositionally biased region" description="Polar residues" evidence="1">
    <location>
        <begin position="608"/>
        <end position="619"/>
    </location>
</feature>
<dbReference type="Pfam" id="PF04294">
    <property type="entry name" value="VanW"/>
    <property type="match status" value="1"/>
</dbReference>
<gene>
    <name evidence="3" type="ORF">A2304_00275</name>
</gene>
<evidence type="ECO:0000313" key="3">
    <source>
        <dbReference type="EMBL" id="OGL98272.1"/>
    </source>
</evidence>
<dbReference type="EMBL" id="MGFE01000021">
    <property type="protein sequence ID" value="OGL98272.1"/>
    <property type="molecule type" value="Genomic_DNA"/>
</dbReference>
<dbReference type="PANTHER" id="PTHR35788:SF1">
    <property type="entry name" value="EXPORTED PROTEIN"/>
    <property type="match status" value="1"/>
</dbReference>
<accession>A0A1F7W631</accession>
<evidence type="ECO:0000313" key="4">
    <source>
        <dbReference type="Proteomes" id="UP000176501"/>
    </source>
</evidence>
<evidence type="ECO:0000256" key="1">
    <source>
        <dbReference type="SAM" id="MobiDB-lite"/>
    </source>
</evidence>
<dbReference type="InterPro" id="IPR007391">
    <property type="entry name" value="Vancomycin_resist_VanW"/>
</dbReference>
<name>A0A1F7W631_9BACT</name>
<reference evidence="3 4" key="1">
    <citation type="journal article" date="2016" name="Nat. Commun.">
        <title>Thousands of microbial genomes shed light on interconnected biogeochemical processes in an aquifer system.</title>
        <authorList>
            <person name="Anantharaman K."/>
            <person name="Brown C.T."/>
            <person name="Hug L.A."/>
            <person name="Sharon I."/>
            <person name="Castelle C.J."/>
            <person name="Probst A.J."/>
            <person name="Thomas B.C."/>
            <person name="Singh A."/>
            <person name="Wilkins M.J."/>
            <person name="Karaoz U."/>
            <person name="Brodie E.L."/>
            <person name="Williams K.H."/>
            <person name="Hubbard S.S."/>
            <person name="Banfield J.F."/>
        </authorList>
    </citation>
    <scope>NUCLEOTIDE SEQUENCE [LARGE SCALE GENOMIC DNA]</scope>
</reference>
<comment type="caution">
    <text evidence="3">The sequence shown here is derived from an EMBL/GenBank/DDBJ whole genome shotgun (WGS) entry which is preliminary data.</text>
</comment>
<dbReference type="Pfam" id="PF12229">
    <property type="entry name" value="PG_binding_4"/>
    <property type="match status" value="1"/>
</dbReference>
<feature type="region of interest" description="Disordered" evidence="1">
    <location>
        <begin position="602"/>
        <end position="637"/>
    </location>
</feature>
<dbReference type="PANTHER" id="PTHR35788">
    <property type="entry name" value="EXPORTED PROTEIN-RELATED"/>
    <property type="match status" value="1"/>
</dbReference>
<dbReference type="Proteomes" id="UP000176501">
    <property type="component" value="Unassembled WGS sequence"/>
</dbReference>
<proteinExistence type="predicted"/>
<sequence>MPILSRNAKIAIAAVFCSLALFFAVGGTLVWAQTYDGRLGPNTFVGSVEVSGMDLEGAARTVREATDALYANGMPVVLRGKPATVPLTVLAGSDSFDVVQLLVDQSVDVAFDRAHDENGSANVLRLVGELFRENRIGLFVAADEERIRESVRSAFPDLESPAKDAAFVFASGAEGWAVEVTDGAAGNEFDFEPFMTALMSRLADIDQTPIQLTITNRKPEVSREEALFVAEDALSALARAPLALAADDGRTWEVTAEDLATMLVPEREMFPGIGIGTEALDAFLEPVAAEIESEALDARFSVENGRVSEFADAQNGVSINREELRGRIAMAARGDAETTVAIPTTVVEPDVTTEEANDLGIRDVLGVGTSSYRGSPSNRIKNIKNGVRLLNGLLIAPDETFSLLGALKPFDTENGYLSELVIKGDKIEPEIGGGLCQIGTTTFRAVMNSGLQITKRSNHSLVVSYYNDPSNGNPGTDATIYDPAPDFQFTNDTGHYILFQAEMDEATQGLRFTFWGTTDGRKGSYSPPVVLRWIGVGETVNTETLDLAPGKKKCQSAHVGADTTFTYSVVKPDGTVEETVYASHYRPLPEICLVGVEELSTPEDLQQDADSVSSSQTSDVPADVGAVDQTDPQTKTE</sequence>
<organism evidence="3 4">
    <name type="scientific">Candidatus Uhrbacteria bacterium RIFOXYB2_FULL_57_15</name>
    <dbReference type="NCBI Taxonomy" id="1802422"/>
    <lineage>
        <taxon>Bacteria</taxon>
        <taxon>Candidatus Uhriibacteriota</taxon>
    </lineage>
</organism>
<dbReference type="AlphaFoldDB" id="A0A1F7W631"/>
<protein>
    <recommendedName>
        <fullName evidence="2">YoaR-like putative peptidoglycan binding domain-containing protein</fullName>
    </recommendedName>
</protein>
<feature type="domain" description="YoaR-like putative peptidoglycan binding" evidence="2">
    <location>
        <begin position="277"/>
        <end position="338"/>
    </location>
</feature>
<dbReference type="InterPro" id="IPR022029">
    <property type="entry name" value="YoaR-like_PG-bd"/>
</dbReference>
<dbReference type="InterPro" id="IPR052913">
    <property type="entry name" value="Glycopeptide_resist_protein"/>
</dbReference>